<organism evidence="8 9">
    <name type="scientific">Fusarium beomiforme</name>
    <dbReference type="NCBI Taxonomy" id="44412"/>
    <lineage>
        <taxon>Eukaryota</taxon>
        <taxon>Fungi</taxon>
        <taxon>Dikarya</taxon>
        <taxon>Ascomycota</taxon>
        <taxon>Pezizomycotina</taxon>
        <taxon>Sordariomycetes</taxon>
        <taxon>Hypocreomycetidae</taxon>
        <taxon>Hypocreales</taxon>
        <taxon>Nectriaceae</taxon>
        <taxon>Fusarium</taxon>
        <taxon>Fusarium burgessii species complex</taxon>
    </lineage>
</organism>
<dbReference type="Pfam" id="PF02798">
    <property type="entry name" value="GST_N"/>
    <property type="match status" value="1"/>
</dbReference>
<dbReference type="PROSITE" id="PS50405">
    <property type="entry name" value="GST_CTER"/>
    <property type="match status" value="1"/>
</dbReference>
<evidence type="ECO:0000256" key="4">
    <source>
        <dbReference type="ARBA" id="ARBA00047960"/>
    </source>
</evidence>
<dbReference type="OrthoDB" id="249703at2759"/>
<evidence type="ECO:0000259" key="6">
    <source>
        <dbReference type="PROSITE" id="PS50404"/>
    </source>
</evidence>
<dbReference type="AlphaFoldDB" id="A0A9P5AM25"/>
<dbReference type="FunFam" id="3.40.30.10:FF:000039">
    <property type="entry name" value="Glutathione S-transferase domain"/>
    <property type="match status" value="1"/>
</dbReference>
<dbReference type="EMBL" id="PVQB02000203">
    <property type="protein sequence ID" value="KAF4341192.1"/>
    <property type="molecule type" value="Genomic_DNA"/>
</dbReference>
<evidence type="ECO:0000256" key="3">
    <source>
        <dbReference type="ARBA" id="ARBA00022679"/>
    </source>
</evidence>
<evidence type="ECO:0000259" key="7">
    <source>
        <dbReference type="PROSITE" id="PS50405"/>
    </source>
</evidence>
<accession>A0A9P5AM25</accession>
<dbReference type="Gene3D" id="1.20.1050.10">
    <property type="match status" value="1"/>
</dbReference>
<dbReference type="GO" id="GO:0004364">
    <property type="term" value="F:glutathione transferase activity"/>
    <property type="evidence" value="ECO:0007669"/>
    <property type="project" value="UniProtKB-EC"/>
</dbReference>
<evidence type="ECO:0000313" key="8">
    <source>
        <dbReference type="EMBL" id="KAF4341192.1"/>
    </source>
</evidence>
<comment type="caution">
    <text evidence="8">The sequence shown here is derived from an EMBL/GenBank/DDBJ whole genome shotgun (WGS) entry which is preliminary data.</text>
</comment>
<dbReference type="FunFam" id="1.20.1050.10:FF:000004">
    <property type="entry name" value="Glutathione S-transferase F2"/>
    <property type="match status" value="1"/>
</dbReference>
<dbReference type="SFLD" id="SFLDS00019">
    <property type="entry name" value="Glutathione_Transferase_(cytos"/>
    <property type="match status" value="1"/>
</dbReference>
<reference evidence="8" key="2">
    <citation type="submission" date="2020-02" db="EMBL/GenBank/DDBJ databases">
        <title>Identification and distribution of gene clusters putatively required for synthesis of sphingolipid metabolism inhibitors in phylogenetically diverse species of the filamentous fungus Fusarium.</title>
        <authorList>
            <person name="Kim H.-S."/>
            <person name="Busman M."/>
            <person name="Brown D.W."/>
            <person name="Divon H."/>
            <person name="Uhlig S."/>
            <person name="Proctor R.H."/>
        </authorList>
    </citation>
    <scope>NUCLEOTIDE SEQUENCE</scope>
    <source>
        <strain evidence="8">NRRL 25174</strain>
    </source>
</reference>
<evidence type="ECO:0000256" key="1">
    <source>
        <dbReference type="ARBA" id="ARBA00010128"/>
    </source>
</evidence>
<evidence type="ECO:0000313" key="9">
    <source>
        <dbReference type="Proteomes" id="UP000730481"/>
    </source>
</evidence>
<comment type="catalytic activity">
    <reaction evidence="4">
        <text>RX + glutathione = an S-substituted glutathione + a halide anion + H(+)</text>
        <dbReference type="Rhea" id="RHEA:16437"/>
        <dbReference type="ChEBI" id="CHEBI:15378"/>
        <dbReference type="ChEBI" id="CHEBI:16042"/>
        <dbReference type="ChEBI" id="CHEBI:17792"/>
        <dbReference type="ChEBI" id="CHEBI:57925"/>
        <dbReference type="ChEBI" id="CHEBI:90779"/>
        <dbReference type="EC" id="2.5.1.18"/>
    </reaction>
</comment>
<evidence type="ECO:0000256" key="2">
    <source>
        <dbReference type="ARBA" id="ARBA00012452"/>
    </source>
</evidence>
<feature type="domain" description="GST C-terminal" evidence="7">
    <location>
        <begin position="93"/>
        <end position="216"/>
    </location>
</feature>
<dbReference type="PROSITE" id="PS50404">
    <property type="entry name" value="GST_NTER"/>
    <property type="match status" value="1"/>
</dbReference>
<dbReference type="PANTHER" id="PTHR43900:SF3">
    <property type="entry name" value="GLUTATHIONE S-TRANSFERASE RHO"/>
    <property type="match status" value="1"/>
</dbReference>
<keyword evidence="9" id="KW-1185">Reference proteome</keyword>
<proteinExistence type="inferred from homology"/>
<evidence type="ECO:0000256" key="5">
    <source>
        <dbReference type="ARBA" id="ARBA00053259"/>
    </source>
</evidence>
<dbReference type="Gene3D" id="3.40.30.10">
    <property type="entry name" value="Glutaredoxin"/>
    <property type="match status" value="1"/>
</dbReference>
<keyword evidence="3" id="KW-0808">Transferase</keyword>
<dbReference type="InterPro" id="IPR004046">
    <property type="entry name" value="GST_C"/>
</dbReference>
<dbReference type="SUPFAM" id="SSF52833">
    <property type="entry name" value="Thioredoxin-like"/>
    <property type="match status" value="1"/>
</dbReference>
<comment type="function">
    <text evidence="5">May be involved in the conjugation of reduced glutathione to a wide number of exogenous and endogenous hydrophobic electrophiles and have a detoxification role against certain herbicides.</text>
</comment>
<dbReference type="InterPro" id="IPR004045">
    <property type="entry name" value="Glutathione_S-Trfase_N"/>
</dbReference>
<dbReference type="GO" id="GO:0005737">
    <property type="term" value="C:cytoplasm"/>
    <property type="evidence" value="ECO:0007669"/>
    <property type="project" value="TreeGrafter"/>
</dbReference>
<feature type="domain" description="GST N-terminal" evidence="6">
    <location>
        <begin position="1"/>
        <end position="84"/>
    </location>
</feature>
<dbReference type="Pfam" id="PF00043">
    <property type="entry name" value="GST_C"/>
    <property type="match status" value="1"/>
</dbReference>
<gene>
    <name evidence="8" type="ORF">FBEOM_4850</name>
</gene>
<dbReference type="InterPro" id="IPR036282">
    <property type="entry name" value="Glutathione-S-Trfase_C_sf"/>
</dbReference>
<sequence>MTLTIYGSWQSTCTQRVLLVLFELNITDYRLSNVDMQKGEHHEPTYVQKFHPFGRIPVLDDDGTQLFESRAICQYLVAKYGRGSALHKRTEQNFAELATYEQAASVEYSYFDPTVKSLAYENIFKKFMGQGDPDRPVVEKLKTDLVKVLQHYEKVLSNSEYLAGNQFSLVDIYHMPWVHFLPRLGLQDEISLRPSLSAWWKRVSNRPTWKHLAASL</sequence>
<dbReference type="GO" id="GO:0043295">
    <property type="term" value="F:glutathione binding"/>
    <property type="evidence" value="ECO:0007669"/>
    <property type="project" value="TreeGrafter"/>
</dbReference>
<dbReference type="SFLD" id="SFLDG00358">
    <property type="entry name" value="Main_(cytGST)"/>
    <property type="match status" value="1"/>
</dbReference>
<reference evidence="8" key="1">
    <citation type="journal article" date="2017" name="Mycologia">
        <title>Fusarium algeriense, sp. nov., a novel toxigenic crown rot pathogen of durum wheat from Algeria is nested in the Fusarium burgessii species complex.</title>
        <authorList>
            <person name="Laraba I."/>
            <person name="Keddad A."/>
            <person name="Boureghda H."/>
            <person name="Abdallah N."/>
            <person name="Vaughan M.M."/>
            <person name="Proctor R.H."/>
            <person name="Busman M."/>
            <person name="O'Donnell K."/>
        </authorList>
    </citation>
    <scope>NUCLEOTIDE SEQUENCE</scope>
    <source>
        <strain evidence="8">NRRL 25174</strain>
    </source>
</reference>
<dbReference type="GO" id="GO:0006749">
    <property type="term" value="P:glutathione metabolic process"/>
    <property type="evidence" value="ECO:0007669"/>
    <property type="project" value="TreeGrafter"/>
</dbReference>
<dbReference type="SUPFAM" id="SSF47616">
    <property type="entry name" value="GST C-terminal domain-like"/>
    <property type="match status" value="1"/>
</dbReference>
<name>A0A9P5AM25_9HYPO</name>
<dbReference type="GO" id="GO:0009636">
    <property type="term" value="P:response to toxic substance"/>
    <property type="evidence" value="ECO:0007669"/>
    <property type="project" value="UniProtKB-ARBA"/>
</dbReference>
<dbReference type="Proteomes" id="UP000730481">
    <property type="component" value="Unassembled WGS sequence"/>
</dbReference>
<dbReference type="InterPro" id="IPR036249">
    <property type="entry name" value="Thioredoxin-like_sf"/>
</dbReference>
<comment type="similarity">
    <text evidence="1">Belongs to the GST superfamily. Phi family.</text>
</comment>
<dbReference type="InterPro" id="IPR040079">
    <property type="entry name" value="Glutathione_S-Trfase"/>
</dbReference>
<dbReference type="PANTHER" id="PTHR43900">
    <property type="entry name" value="GLUTATHIONE S-TRANSFERASE RHO"/>
    <property type="match status" value="1"/>
</dbReference>
<dbReference type="EC" id="2.5.1.18" evidence="2"/>
<dbReference type="InterPro" id="IPR010987">
    <property type="entry name" value="Glutathione-S-Trfase_C-like"/>
</dbReference>
<protein>
    <recommendedName>
        <fullName evidence="2">glutathione transferase</fullName>
        <ecNumber evidence="2">2.5.1.18</ecNumber>
    </recommendedName>
</protein>